<evidence type="ECO:0000313" key="2">
    <source>
        <dbReference type="EMBL" id="MBO4162625.1"/>
    </source>
</evidence>
<proteinExistence type="predicted"/>
<dbReference type="InterPro" id="IPR001932">
    <property type="entry name" value="PPM-type_phosphatase-like_dom"/>
</dbReference>
<reference evidence="2 3" key="1">
    <citation type="submission" date="2021-03" db="EMBL/GenBank/DDBJ databases">
        <authorList>
            <person name="Lee D.-H."/>
        </authorList>
    </citation>
    <scope>NUCLEOTIDE SEQUENCE [LARGE SCALE GENOMIC DNA]</scope>
    <source>
        <strain evidence="2 3">MMS20-R2-23</strain>
    </source>
</reference>
<dbReference type="Pfam" id="PF13672">
    <property type="entry name" value="PP2C_2"/>
    <property type="match status" value="1"/>
</dbReference>
<evidence type="ECO:0000313" key="3">
    <source>
        <dbReference type="Proteomes" id="UP000671399"/>
    </source>
</evidence>
<keyword evidence="3" id="KW-1185">Reference proteome</keyword>
<feature type="domain" description="PPM-type phosphatase" evidence="1">
    <location>
        <begin position="12"/>
        <end position="156"/>
    </location>
</feature>
<accession>A0ABS3VAI1</accession>
<gene>
    <name evidence="2" type="ORF">JQN83_17655</name>
</gene>
<sequence length="293" mass="30960">MQVVMATSPAKPDQPNEDFTGAVPNAVVLLDGAGLSGTTSTCLHGVAWYTRRLGGALLAQLAADDGQDLTAILGQAIAQVADAHRDTCDISDPSSPSATVTIFRINDDRADYLALADSVLVLDHAGNAPEVVSDGRVDAVGSRYRAAMDATPNGSPEHDRSLREYIETMRVHRNRPGGFWVAADDPGVAAEALTGSRPVSGLRGAVLLSDGASRIMDQFALADWPAVLALIAAEGPSGIIRRVRTAEAGDPQGRRWPRAKAYDDATLAWCTRFPDRQAADGSGFTPEANMIER</sequence>
<dbReference type="Proteomes" id="UP000671399">
    <property type="component" value="Unassembled WGS sequence"/>
</dbReference>
<organism evidence="2 3">
    <name type="scientific">Micromonospora antibiotica</name>
    <dbReference type="NCBI Taxonomy" id="2807623"/>
    <lineage>
        <taxon>Bacteria</taxon>
        <taxon>Bacillati</taxon>
        <taxon>Actinomycetota</taxon>
        <taxon>Actinomycetes</taxon>
        <taxon>Micromonosporales</taxon>
        <taxon>Micromonosporaceae</taxon>
        <taxon>Micromonospora</taxon>
    </lineage>
</organism>
<name>A0ABS3VAI1_9ACTN</name>
<dbReference type="RefSeq" id="WP_208568229.1">
    <property type="nucleotide sequence ID" value="NZ_JAGFWR010000009.1"/>
</dbReference>
<dbReference type="EMBL" id="JAGFWR010000009">
    <property type="protein sequence ID" value="MBO4162625.1"/>
    <property type="molecule type" value="Genomic_DNA"/>
</dbReference>
<evidence type="ECO:0000259" key="1">
    <source>
        <dbReference type="Pfam" id="PF13672"/>
    </source>
</evidence>
<protein>
    <submittedName>
        <fullName evidence="2">Protein phosphatase 2C domain-containing protein</fullName>
    </submittedName>
</protein>
<comment type="caution">
    <text evidence="2">The sequence shown here is derived from an EMBL/GenBank/DDBJ whole genome shotgun (WGS) entry which is preliminary data.</text>
</comment>